<keyword evidence="5" id="KW-1185">Reference proteome</keyword>
<comment type="caution">
    <text evidence="4">The sequence shown here is derived from an EMBL/GenBank/DDBJ whole genome shotgun (WGS) entry which is preliminary data.</text>
</comment>
<dbReference type="EMBL" id="JAEPRC010000025">
    <property type="protein sequence ID" value="KAG2214503.1"/>
    <property type="molecule type" value="Genomic_DNA"/>
</dbReference>
<dbReference type="SUPFAM" id="SSF56300">
    <property type="entry name" value="Metallo-dependent phosphatases"/>
    <property type="match status" value="1"/>
</dbReference>
<sequence length="404" mass="45009">MPNPDTKEELNYKHIEDVSPIPKKPLPIYKKKWFIASAVVFTVTAAIVVAIVVPISISNHTSIQEKDGNIHFASIEKNESDITATSTTLTMPKNSTKIIKAASLITPDQQESYHPPVYAHAISPWSNLTRIKIYSPSDQGRIFVMGDVHGSLKEMNQLLDKIQFNPDQDALILTGDLVSRGQDSVGVLQRARELNALCVRGNHDDKVIRLKTYEYQHGFSSMSEEDEVMPEGEVGDPLKFGNKHIKIARELSEEDYNYLAGCPLILDIPDLSARVVHGGLDPLISNLIDNDPWSVMNMRDIDKNNHPSKLKLNKIPGSGVQHWSTVYQINAAKTNNPVTVFYGHDASRGVSIEKQTVGVDSGCVYGRKLSVVEMRSRQLTQVNCSDDDDELGQDDDDEHDHDDD</sequence>
<reference evidence="4" key="1">
    <citation type="submission" date="2020-12" db="EMBL/GenBank/DDBJ databases">
        <title>Metabolic potential, ecology and presence of endohyphal bacteria is reflected in genomic diversity of Mucoromycotina.</title>
        <authorList>
            <person name="Muszewska A."/>
            <person name="Okrasinska A."/>
            <person name="Steczkiewicz K."/>
            <person name="Drgas O."/>
            <person name="Orlowska M."/>
            <person name="Perlinska-Lenart U."/>
            <person name="Aleksandrzak-Piekarczyk T."/>
            <person name="Szatraj K."/>
            <person name="Zielenkiewicz U."/>
            <person name="Pilsyk S."/>
            <person name="Malc E."/>
            <person name="Mieczkowski P."/>
            <person name="Kruszewska J.S."/>
            <person name="Biernat P."/>
            <person name="Pawlowska J."/>
        </authorList>
    </citation>
    <scope>NUCLEOTIDE SEQUENCE</scope>
    <source>
        <strain evidence="4">CBS 226.32</strain>
    </source>
</reference>
<dbReference type="InterPro" id="IPR004843">
    <property type="entry name" value="Calcineurin-like_PHP"/>
</dbReference>
<dbReference type="PANTHER" id="PTHR42850:SF4">
    <property type="entry name" value="ZINC-DEPENDENT ENDOPOLYPHOSPHATASE"/>
    <property type="match status" value="1"/>
</dbReference>
<keyword evidence="2" id="KW-0812">Transmembrane</keyword>
<dbReference type="InterPro" id="IPR029052">
    <property type="entry name" value="Metallo-depent_PP-like"/>
</dbReference>
<feature type="domain" description="Calcineurin-like phosphoesterase" evidence="3">
    <location>
        <begin position="141"/>
        <end position="346"/>
    </location>
</feature>
<keyword evidence="2" id="KW-1133">Transmembrane helix</keyword>
<feature type="compositionally biased region" description="Acidic residues" evidence="1">
    <location>
        <begin position="385"/>
        <end position="404"/>
    </location>
</feature>
<dbReference type="PANTHER" id="PTHR42850">
    <property type="entry name" value="METALLOPHOSPHOESTERASE"/>
    <property type="match status" value="1"/>
</dbReference>
<organism evidence="4 5">
    <name type="scientific">Mucor plumbeus</name>
    <dbReference type="NCBI Taxonomy" id="97098"/>
    <lineage>
        <taxon>Eukaryota</taxon>
        <taxon>Fungi</taxon>
        <taxon>Fungi incertae sedis</taxon>
        <taxon>Mucoromycota</taxon>
        <taxon>Mucoromycotina</taxon>
        <taxon>Mucoromycetes</taxon>
        <taxon>Mucorales</taxon>
        <taxon>Mucorineae</taxon>
        <taxon>Mucoraceae</taxon>
        <taxon>Mucor</taxon>
    </lineage>
</organism>
<proteinExistence type="predicted"/>
<dbReference type="GO" id="GO:0016791">
    <property type="term" value="F:phosphatase activity"/>
    <property type="evidence" value="ECO:0007669"/>
    <property type="project" value="TreeGrafter"/>
</dbReference>
<dbReference type="AlphaFoldDB" id="A0A8H7RPX1"/>
<evidence type="ECO:0000256" key="1">
    <source>
        <dbReference type="SAM" id="MobiDB-lite"/>
    </source>
</evidence>
<feature type="transmembrane region" description="Helical" evidence="2">
    <location>
        <begin position="33"/>
        <end position="57"/>
    </location>
</feature>
<dbReference type="GO" id="GO:0005737">
    <property type="term" value="C:cytoplasm"/>
    <property type="evidence" value="ECO:0007669"/>
    <property type="project" value="TreeGrafter"/>
</dbReference>
<dbReference type="GO" id="GO:0000298">
    <property type="term" value="F:endopolyphosphatase activity"/>
    <property type="evidence" value="ECO:0007669"/>
    <property type="project" value="TreeGrafter"/>
</dbReference>
<keyword evidence="2" id="KW-0472">Membrane</keyword>
<evidence type="ECO:0000313" key="4">
    <source>
        <dbReference type="EMBL" id="KAG2214503.1"/>
    </source>
</evidence>
<dbReference type="OrthoDB" id="10267127at2759"/>
<evidence type="ECO:0000313" key="5">
    <source>
        <dbReference type="Proteomes" id="UP000650833"/>
    </source>
</evidence>
<dbReference type="Gene3D" id="3.60.21.10">
    <property type="match status" value="1"/>
</dbReference>
<dbReference type="Pfam" id="PF00149">
    <property type="entry name" value="Metallophos"/>
    <property type="match status" value="1"/>
</dbReference>
<evidence type="ECO:0000256" key="2">
    <source>
        <dbReference type="SAM" id="Phobius"/>
    </source>
</evidence>
<dbReference type="Proteomes" id="UP000650833">
    <property type="component" value="Unassembled WGS sequence"/>
</dbReference>
<dbReference type="InterPro" id="IPR050126">
    <property type="entry name" value="Ap4A_hydrolase"/>
</dbReference>
<dbReference type="CDD" id="cd00144">
    <property type="entry name" value="MPP_PPP_family"/>
    <property type="match status" value="1"/>
</dbReference>
<dbReference type="GO" id="GO:0006798">
    <property type="term" value="P:polyphosphate catabolic process"/>
    <property type="evidence" value="ECO:0007669"/>
    <property type="project" value="TreeGrafter"/>
</dbReference>
<name>A0A8H7RPX1_9FUNG</name>
<gene>
    <name evidence="4" type="ORF">INT46_005122</name>
</gene>
<evidence type="ECO:0000259" key="3">
    <source>
        <dbReference type="Pfam" id="PF00149"/>
    </source>
</evidence>
<accession>A0A8H7RPX1</accession>
<protein>
    <recommendedName>
        <fullName evidence="3">Calcineurin-like phosphoesterase domain-containing protein</fullName>
    </recommendedName>
</protein>
<feature type="region of interest" description="Disordered" evidence="1">
    <location>
        <begin position="383"/>
        <end position="404"/>
    </location>
</feature>